<dbReference type="GO" id="GO:0005198">
    <property type="term" value="F:structural molecule activity"/>
    <property type="evidence" value="ECO:0007669"/>
    <property type="project" value="InterPro"/>
</dbReference>
<keyword evidence="7" id="KW-1185">Reference proteome</keyword>
<evidence type="ECO:0000256" key="2">
    <source>
        <dbReference type="ARBA" id="ARBA00004613"/>
    </source>
</evidence>
<dbReference type="SUPFAM" id="SSF64518">
    <property type="entry name" value="Phase 1 flagellin"/>
    <property type="match status" value="1"/>
</dbReference>
<dbReference type="Proteomes" id="UP000482578">
    <property type="component" value="Unassembled WGS sequence"/>
</dbReference>
<accession>A0A6B2KRR9</accession>
<evidence type="ECO:0000259" key="5">
    <source>
        <dbReference type="Pfam" id="PF00669"/>
    </source>
</evidence>
<organism evidence="6 7">
    <name type="scientific">Crenobacter caeni</name>
    <dbReference type="NCBI Taxonomy" id="2705474"/>
    <lineage>
        <taxon>Bacteria</taxon>
        <taxon>Pseudomonadati</taxon>
        <taxon>Pseudomonadota</taxon>
        <taxon>Betaproteobacteria</taxon>
        <taxon>Neisseriales</taxon>
        <taxon>Neisseriaceae</taxon>
        <taxon>Crenobacter</taxon>
    </lineage>
</organism>
<dbReference type="GO" id="GO:0009424">
    <property type="term" value="C:bacterial-type flagellum hook"/>
    <property type="evidence" value="ECO:0007669"/>
    <property type="project" value="InterPro"/>
</dbReference>
<dbReference type="PANTHER" id="PTHR42792:SF1">
    <property type="entry name" value="FLAGELLAR HOOK-ASSOCIATED PROTEIN 3"/>
    <property type="match status" value="1"/>
</dbReference>
<name>A0A6B2KRR9_9NEIS</name>
<keyword evidence="4" id="KW-0975">Bacterial flagellum</keyword>
<dbReference type="EMBL" id="JAAGAA010000006">
    <property type="protein sequence ID" value="NDV12773.1"/>
    <property type="molecule type" value="Genomic_DNA"/>
</dbReference>
<dbReference type="InterPro" id="IPR001492">
    <property type="entry name" value="Flagellin"/>
</dbReference>
<keyword evidence="6" id="KW-0969">Cilium</keyword>
<proteinExistence type="inferred from homology"/>
<evidence type="ECO:0000313" key="7">
    <source>
        <dbReference type="Proteomes" id="UP000482578"/>
    </source>
</evidence>
<reference evidence="6 7" key="1">
    <citation type="submission" date="2020-02" db="EMBL/GenBank/DDBJ databases">
        <authorList>
            <person name="Yang Z."/>
        </authorList>
    </citation>
    <scope>NUCLEOTIDE SEQUENCE [LARGE SCALE GENOMIC DNA]</scope>
    <source>
        <strain evidence="6 7">HX-7-9</strain>
    </source>
</reference>
<sequence length="300" mass="31897">MRISSTQFKTTMALTLQQSQGTMSDLIIKMGSGKKLLRPSDDPIASLRLLRLERDEAALAQYRENISTLNSRLSTDEALLDGMKSDTQAARDLLVWAADGNNSLDDLAAMATSLESLRDSLLYSANSKDGDGRYRFSGTATGTAAMLFDETAAPGTRYSFGGNENLQEVLVGDGVKQPANTTLSEMADLLNALDKAVDSIKNPVPGADVSAGLRDALGQVDAGLEAITGKMARIGGAQNTLSVMDQNHENVSLANQGVVGELGSLDYASAYLELNTWTMALQASQKAYGKISSLTLFDVV</sequence>
<protein>
    <submittedName>
        <fullName evidence="6">Flagellar hook-associated protein 3</fullName>
    </submittedName>
</protein>
<evidence type="ECO:0000256" key="1">
    <source>
        <dbReference type="ARBA" id="ARBA00004365"/>
    </source>
</evidence>
<feature type="domain" description="Flagellin N-terminal" evidence="5">
    <location>
        <begin position="3"/>
        <end position="141"/>
    </location>
</feature>
<keyword evidence="6" id="KW-0966">Cell projection</keyword>
<evidence type="ECO:0000256" key="4">
    <source>
        <dbReference type="ARBA" id="ARBA00023143"/>
    </source>
</evidence>
<comment type="caution">
    <text evidence="6">The sequence shown here is derived from an EMBL/GenBank/DDBJ whole genome shotgun (WGS) entry which is preliminary data.</text>
</comment>
<gene>
    <name evidence="6" type="primary">flgL</name>
    <name evidence="6" type="ORF">GZH52_08145</name>
</gene>
<dbReference type="GO" id="GO:0071973">
    <property type="term" value="P:bacterial-type flagellum-dependent cell motility"/>
    <property type="evidence" value="ECO:0007669"/>
    <property type="project" value="InterPro"/>
</dbReference>
<dbReference type="Gene3D" id="1.20.1330.10">
    <property type="entry name" value="f41 fragment of flagellin, N-terminal domain"/>
    <property type="match status" value="1"/>
</dbReference>
<evidence type="ECO:0000313" key="6">
    <source>
        <dbReference type="EMBL" id="NDV12773.1"/>
    </source>
</evidence>
<keyword evidence="6" id="KW-0282">Flagellum</keyword>
<dbReference type="NCBIfam" id="TIGR02550">
    <property type="entry name" value="flagell_flgL"/>
    <property type="match status" value="1"/>
</dbReference>
<dbReference type="RefSeq" id="WP_163315990.1">
    <property type="nucleotide sequence ID" value="NZ_JAAGAA010000006.1"/>
</dbReference>
<comment type="subcellular location">
    <subcellularLocation>
        <location evidence="1">Bacterial flagellum</location>
    </subcellularLocation>
    <subcellularLocation>
        <location evidence="2">Secreted</location>
    </subcellularLocation>
</comment>
<dbReference type="GO" id="GO:0005576">
    <property type="term" value="C:extracellular region"/>
    <property type="evidence" value="ECO:0007669"/>
    <property type="project" value="UniProtKB-SubCell"/>
</dbReference>
<evidence type="ECO:0000256" key="3">
    <source>
        <dbReference type="ARBA" id="ARBA00005709"/>
    </source>
</evidence>
<comment type="similarity">
    <text evidence="3">Belongs to the bacterial flagellin family.</text>
</comment>
<dbReference type="AlphaFoldDB" id="A0A6B2KRR9"/>
<dbReference type="InterPro" id="IPR013384">
    <property type="entry name" value="Flagell_FlgL"/>
</dbReference>
<dbReference type="InterPro" id="IPR001029">
    <property type="entry name" value="Flagellin_N"/>
</dbReference>
<dbReference type="Pfam" id="PF00669">
    <property type="entry name" value="Flagellin_N"/>
    <property type="match status" value="1"/>
</dbReference>
<dbReference type="PANTHER" id="PTHR42792">
    <property type="entry name" value="FLAGELLIN"/>
    <property type="match status" value="1"/>
</dbReference>